<keyword evidence="2" id="KW-0645">Protease</keyword>
<dbReference type="NCBIfam" id="TIGR03082">
    <property type="entry name" value="Gneg_AbrB_dup"/>
    <property type="match status" value="2"/>
</dbReference>
<keyword evidence="1" id="KW-0472">Membrane</keyword>
<keyword evidence="2" id="KW-0031">Aminopeptidase</keyword>
<feature type="transmembrane region" description="Helical" evidence="1">
    <location>
        <begin position="12"/>
        <end position="29"/>
    </location>
</feature>
<reference evidence="2" key="1">
    <citation type="journal article" date="2014" name="Int. J. Syst. Evol. Microbiol.">
        <title>Complete genome sequence of Corynebacterium casei LMG S-19264T (=DSM 44701T), isolated from a smear-ripened cheese.</title>
        <authorList>
            <consortium name="US DOE Joint Genome Institute (JGI-PGF)"/>
            <person name="Walter F."/>
            <person name="Albersmeier A."/>
            <person name="Kalinowski J."/>
            <person name="Ruckert C."/>
        </authorList>
    </citation>
    <scope>NUCLEOTIDE SEQUENCE</scope>
    <source>
        <strain evidence="2">CGMCC 1.15454</strain>
    </source>
</reference>
<feature type="transmembrane region" description="Helical" evidence="1">
    <location>
        <begin position="35"/>
        <end position="55"/>
    </location>
</feature>
<keyword evidence="3" id="KW-1185">Reference proteome</keyword>
<gene>
    <name evidence="2" type="ORF">GCM10011409_42090</name>
</gene>
<feature type="transmembrane region" description="Helical" evidence="1">
    <location>
        <begin position="190"/>
        <end position="211"/>
    </location>
</feature>
<feature type="transmembrane region" description="Helical" evidence="1">
    <location>
        <begin position="67"/>
        <end position="85"/>
    </location>
</feature>
<dbReference type="GO" id="GO:0010468">
    <property type="term" value="P:regulation of gene expression"/>
    <property type="evidence" value="ECO:0007669"/>
    <property type="project" value="InterPro"/>
</dbReference>
<proteinExistence type="predicted"/>
<feature type="transmembrane region" description="Helical" evidence="1">
    <location>
        <begin position="144"/>
        <end position="170"/>
    </location>
</feature>
<dbReference type="RefSeq" id="WP_088053330.1">
    <property type="nucleotide sequence ID" value="NZ_BMJD01000059.1"/>
</dbReference>
<feature type="transmembrane region" description="Helical" evidence="1">
    <location>
        <begin position="91"/>
        <end position="109"/>
    </location>
</feature>
<organism evidence="2 3">
    <name type="scientific">Lentibacillus populi</name>
    <dbReference type="NCBI Taxonomy" id="1827502"/>
    <lineage>
        <taxon>Bacteria</taxon>
        <taxon>Bacillati</taxon>
        <taxon>Bacillota</taxon>
        <taxon>Bacilli</taxon>
        <taxon>Bacillales</taxon>
        <taxon>Bacillaceae</taxon>
        <taxon>Lentibacillus</taxon>
    </lineage>
</organism>
<keyword evidence="1" id="KW-0812">Transmembrane</keyword>
<dbReference type="InterPro" id="IPR017516">
    <property type="entry name" value="AbrB_dup"/>
</dbReference>
<name>A0A9W5U2K6_9BACI</name>
<evidence type="ECO:0000313" key="2">
    <source>
        <dbReference type="EMBL" id="GGB60311.1"/>
    </source>
</evidence>
<dbReference type="PANTHER" id="PTHR38457">
    <property type="entry name" value="REGULATOR ABRB-RELATED"/>
    <property type="match status" value="1"/>
</dbReference>
<dbReference type="AlphaFoldDB" id="A0A9W5U2K6"/>
<dbReference type="PANTHER" id="PTHR38457:SF1">
    <property type="entry name" value="REGULATOR ABRB-RELATED"/>
    <property type="match status" value="1"/>
</dbReference>
<evidence type="ECO:0000313" key="3">
    <source>
        <dbReference type="Proteomes" id="UP000621492"/>
    </source>
</evidence>
<dbReference type="Proteomes" id="UP000621492">
    <property type="component" value="Unassembled WGS sequence"/>
</dbReference>
<dbReference type="Pfam" id="PF05145">
    <property type="entry name" value="AbrB"/>
    <property type="match status" value="1"/>
</dbReference>
<dbReference type="EMBL" id="BMJD01000059">
    <property type="protein sequence ID" value="GGB60311.1"/>
    <property type="molecule type" value="Genomic_DNA"/>
</dbReference>
<protein>
    <submittedName>
        <fullName evidence="2">Aminopeptidase</fullName>
    </submittedName>
</protein>
<dbReference type="InterPro" id="IPR007820">
    <property type="entry name" value="AbrB_fam"/>
</dbReference>
<dbReference type="GO" id="GO:0016020">
    <property type="term" value="C:membrane"/>
    <property type="evidence" value="ECO:0007669"/>
    <property type="project" value="InterPro"/>
</dbReference>
<reference evidence="2" key="2">
    <citation type="submission" date="2020-09" db="EMBL/GenBank/DDBJ databases">
        <authorList>
            <person name="Sun Q."/>
            <person name="Zhou Y."/>
        </authorList>
    </citation>
    <scope>NUCLEOTIDE SEQUENCE</scope>
    <source>
        <strain evidence="2">CGMCC 1.15454</strain>
    </source>
</reference>
<dbReference type="GO" id="GO:0004177">
    <property type="term" value="F:aminopeptidase activity"/>
    <property type="evidence" value="ECO:0007669"/>
    <property type="project" value="UniProtKB-KW"/>
</dbReference>
<feature type="transmembrane region" description="Helical" evidence="1">
    <location>
        <begin position="336"/>
        <end position="354"/>
    </location>
</feature>
<sequence length="369" mass="39702">MKANAPHLFTQFILTLITAVIGGVLFTLLHVPVPWLLGPMVAVVIGTNVMNRVYVWPSSIRNTGMIIVGYTIGLSMTSTALKQMALQLPTMLLMTLLLMLLCSGIAFVISRFSGSDYSTSLLSSIPGGLTQVIMLAEETKGINLAVVTVTQVIRLMIIVIMMPLLVMIPIFQQGEATVNAPVSATVPANWAGLFPNIIIFALVCIVFALVGSKINFPTAFLLGPLIGTTLLQLSGVEGPKLPPIVVDAAQLMIGTHVGSMLNINQLQNKMRTIGLAIASGVMLVIGGVILSMVLTKLYPISNATSLLSMAPGGMDQMGIIAHEIHADLSIVSGYQLFRTLFIYFAIPPAVKLMFKIMNRRRTGQRKYSH</sequence>
<accession>A0A9W5U2K6</accession>
<feature type="transmembrane region" description="Helical" evidence="1">
    <location>
        <begin position="273"/>
        <end position="294"/>
    </location>
</feature>
<keyword evidence="1" id="KW-1133">Transmembrane helix</keyword>
<comment type="caution">
    <text evidence="2">The sequence shown here is derived from an EMBL/GenBank/DDBJ whole genome shotgun (WGS) entry which is preliminary data.</text>
</comment>
<evidence type="ECO:0000256" key="1">
    <source>
        <dbReference type="SAM" id="Phobius"/>
    </source>
</evidence>
<keyword evidence="2" id="KW-0378">Hydrolase</keyword>
<dbReference type="PIRSF" id="PIRSF038991">
    <property type="entry name" value="Protein_AbrB"/>
    <property type="match status" value="1"/>
</dbReference>